<keyword evidence="2 4" id="KW-0808">Transferase</keyword>
<feature type="region of interest" description="Disordered" evidence="3">
    <location>
        <begin position="1"/>
        <end position="20"/>
    </location>
</feature>
<evidence type="ECO:0000313" key="4">
    <source>
        <dbReference type="EMBL" id="AEH07796.1"/>
    </source>
</evidence>
<sequence length="362" mass="37778">MTSRDSGRYRLSRYRPAGGRGPAGTVVALRALGLSDLLTVLPALRGLRRARPDARILLATPRWLEPVALLSGAVDGVVDTPKLGPVAVQRPALAVNLHGRGPASTQVLRATAPAELWAFDLAGGVSWDRDEHRAGNRQHAPREHHGDPRERQAGEEREVARWCRLLEAHGVACDPDDLSLPRPTVPPVVGGATIVHPGGAHPVRRWQARLWAQVARALATSSHRVVVTGGPEETELARTVAREAGLPPAAVLAGSIDLPELCALVAAGSLLLAANTGIGHLATAYGTPSVLLFGPVSPARWGPPPDRGQHVALWSGERGAADRNGSAAAGTEQGLASITPADVLRVVATLPGGHPPSPPPSP</sequence>
<keyword evidence="1" id="KW-0328">Glycosyltransferase</keyword>
<keyword evidence="5" id="KW-1185">Reference proteome</keyword>
<dbReference type="Proteomes" id="UP000001549">
    <property type="component" value="Chromosome"/>
</dbReference>
<feature type="region of interest" description="Disordered" evidence="3">
    <location>
        <begin position="131"/>
        <end position="154"/>
    </location>
</feature>
<protein>
    <submittedName>
        <fullName evidence="4">Glycosyl transferase family 9</fullName>
    </submittedName>
</protein>
<organism evidence="4 5">
    <name type="scientific">Candidatus Protofrankia datiscae</name>
    <dbReference type="NCBI Taxonomy" id="2716812"/>
    <lineage>
        <taxon>Bacteria</taxon>
        <taxon>Bacillati</taxon>
        <taxon>Actinomycetota</taxon>
        <taxon>Actinomycetes</taxon>
        <taxon>Frankiales</taxon>
        <taxon>Frankiaceae</taxon>
        <taxon>Protofrankia</taxon>
    </lineage>
</organism>
<dbReference type="InterPro" id="IPR051199">
    <property type="entry name" value="LPS_LOS_Heptosyltrfase"/>
</dbReference>
<dbReference type="PANTHER" id="PTHR30160:SF1">
    <property type="entry name" value="LIPOPOLYSACCHARIDE 1,2-N-ACETYLGLUCOSAMINETRANSFERASE-RELATED"/>
    <property type="match status" value="1"/>
</dbReference>
<dbReference type="KEGG" id="fsy:FsymDg_0224"/>
<dbReference type="SUPFAM" id="SSF53756">
    <property type="entry name" value="UDP-Glycosyltransferase/glycogen phosphorylase"/>
    <property type="match status" value="1"/>
</dbReference>
<dbReference type="CDD" id="cd03789">
    <property type="entry name" value="GT9_LPS_heptosyltransferase"/>
    <property type="match status" value="1"/>
</dbReference>
<dbReference type="Pfam" id="PF01075">
    <property type="entry name" value="Glyco_transf_9"/>
    <property type="match status" value="1"/>
</dbReference>
<dbReference type="eggNOG" id="COG0859">
    <property type="taxonomic scope" value="Bacteria"/>
</dbReference>
<accession>F8B2S3</accession>
<dbReference type="InterPro" id="IPR002201">
    <property type="entry name" value="Glyco_trans_9"/>
</dbReference>
<dbReference type="AlphaFoldDB" id="F8B2S3"/>
<gene>
    <name evidence="4" type="ordered locus">FsymDg_0224</name>
</gene>
<dbReference type="STRING" id="656024.FsymDg_0224"/>
<evidence type="ECO:0000313" key="5">
    <source>
        <dbReference type="Proteomes" id="UP000001549"/>
    </source>
</evidence>
<proteinExistence type="predicted"/>
<dbReference type="PANTHER" id="PTHR30160">
    <property type="entry name" value="TETRAACYLDISACCHARIDE 4'-KINASE-RELATED"/>
    <property type="match status" value="1"/>
</dbReference>
<dbReference type="EMBL" id="CP002801">
    <property type="protein sequence ID" value="AEH07796.1"/>
    <property type="molecule type" value="Genomic_DNA"/>
</dbReference>
<dbReference type="GO" id="GO:0005829">
    <property type="term" value="C:cytosol"/>
    <property type="evidence" value="ECO:0007669"/>
    <property type="project" value="TreeGrafter"/>
</dbReference>
<dbReference type="Gene3D" id="3.40.50.2000">
    <property type="entry name" value="Glycogen Phosphorylase B"/>
    <property type="match status" value="2"/>
</dbReference>
<evidence type="ECO:0000256" key="3">
    <source>
        <dbReference type="SAM" id="MobiDB-lite"/>
    </source>
</evidence>
<evidence type="ECO:0000256" key="1">
    <source>
        <dbReference type="ARBA" id="ARBA00022676"/>
    </source>
</evidence>
<dbReference type="GO" id="GO:0008713">
    <property type="term" value="F:ADP-heptose-lipopolysaccharide heptosyltransferase activity"/>
    <property type="evidence" value="ECO:0007669"/>
    <property type="project" value="TreeGrafter"/>
</dbReference>
<reference evidence="4 5" key="1">
    <citation type="submission" date="2011-05" db="EMBL/GenBank/DDBJ databases">
        <title>Complete sequence of chromosome of Frankia symbiont of Datisca glomerata.</title>
        <authorList>
            <consortium name="US DOE Joint Genome Institute"/>
            <person name="Lucas S."/>
            <person name="Han J."/>
            <person name="Lapidus A."/>
            <person name="Cheng J.-F."/>
            <person name="Goodwin L."/>
            <person name="Pitluck S."/>
            <person name="Peters L."/>
            <person name="Mikhailova N."/>
            <person name="Chertkov O."/>
            <person name="Teshima H."/>
            <person name="Han C."/>
            <person name="Tapia R."/>
            <person name="Land M."/>
            <person name="Hauser L."/>
            <person name="Kyrpides N."/>
            <person name="Ivanova N."/>
            <person name="Pagani I."/>
            <person name="Berry A."/>
            <person name="Pawlowski K."/>
            <person name="Persson T."/>
            <person name="Vanden Heuvel B."/>
            <person name="Benson D."/>
            <person name="Woyke T."/>
        </authorList>
    </citation>
    <scope>NUCLEOTIDE SEQUENCE [LARGE SCALE GENOMIC DNA]</scope>
    <source>
        <strain evidence="5">4085684</strain>
    </source>
</reference>
<dbReference type="HOGENOM" id="CLU_038371_0_1_11"/>
<evidence type="ECO:0000256" key="2">
    <source>
        <dbReference type="ARBA" id="ARBA00022679"/>
    </source>
</evidence>
<dbReference type="GO" id="GO:0009244">
    <property type="term" value="P:lipopolysaccharide core region biosynthetic process"/>
    <property type="evidence" value="ECO:0007669"/>
    <property type="project" value="TreeGrafter"/>
</dbReference>
<name>F8B2S3_9ACTN</name>